<dbReference type="Proteomes" id="UP000076715">
    <property type="component" value="Unassembled WGS sequence"/>
</dbReference>
<evidence type="ECO:0000313" key="2">
    <source>
        <dbReference type="EMBL" id="KZS41519.1"/>
    </source>
</evidence>
<feature type="chain" id="PRO_5007832881" evidence="1">
    <location>
        <begin position="21"/>
        <end position="141"/>
    </location>
</feature>
<comment type="caution">
    <text evidence="2">The sequence shown here is derived from an EMBL/GenBank/DDBJ whole genome shotgun (WGS) entry which is preliminary data.</text>
</comment>
<evidence type="ECO:0000256" key="1">
    <source>
        <dbReference type="SAM" id="SignalP"/>
    </source>
</evidence>
<sequence>MLSKIITVSFFLSLTIFSFAQCKSGKNTALQNKIVTQPNNPMANQNITSKFNSDKSMELYLKKNIRRADPAIHFEYTVYDVKTRKVIKKGTFRGARIEWNDKMSLKLIAYVGMEQKPTSENPEEALLNQSPARITIVKLHK</sequence>
<evidence type="ECO:0000313" key="3">
    <source>
        <dbReference type="Proteomes" id="UP000076715"/>
    </source>
</evidence>
<dbReference type="EMBL" id="LQRT01000004">
    <property type="protein sequence ID" value="KZS41519.1"/>
    <property type="molecule type" value="Genomic_DNA"/>
</dbReference>
<dbReference type="RefSeq" id="WP_066311800.1">
    <property type="nucleotide sequence ID" value="NZ_LQRT01000004.1"/>
</dbReference>
<protein>
    <submittedName>
        <fullName evidence="2">Uncharacterized protein</fullName>
    </submittedName>
</protein>
<reference evidence="2 3" key="1">
    <citation type="submission" date="2016-01" db="EMBL/GenBank/DDBJ databases">
        <title>The draft genome sequence of Aquimarina sp. RZW4-3-2.</title>
        <authorList>
            <person name="Wang Y."/>
        </authorList>
    </citation>
    <scope>NUCLEOTIDE SEQUENCE [LARGE SCALE GENOMIC DNA]</scope>
    <source>
        <strain evidence="2 3">RZW4-3-2</strain>
    </source>
</reference>
<organism evidence="2 3">
    <name type="scientific">Aquimarina aggregata</name>
    <dbReference type="NCBI Taxonomy" id="1642818"/>
    <lineage>
        <taxon>Bacteria</taxon>
        <taxon>Pseudomonadati</taxon>
        <taxon>Bacteroidota</taxon>
        <taxon>Flavobacteriia</taxon>
        <taxon>Flavobacteriales</taxon>
        <taxon>Flavobacteriaceae</taxon>
        <taxon>Aquimarina</taxon>
    </lineage>
</organism>
<dbReference type="STRING" id="1642818.AWE51_21160"/>
<accession>A0A162CV44</accession>
<dbReference type="OrthoDB" id="1162156at2"/>
<keyword evidence="1" id="KW-0732">Signal</keyword>
<name>A0A162CV44_9FLAO</name>
<proteinExistence type="predicted"/>
<feature type="signal peptide" evidence="1">
    <location>
        <begin position="1"/>
        <end position="20"/>
    </location>
</feature>
<dbReference type="AlphaFoldDB" id="A0A162CV44"/>
<gene>
    <name evidence="2" type="ORF">AWE51_21160</name>
</gene>
<keyword evidence="3" id="KW-1185">Reference proteome</keyword>